<evidence type="ECO:0000313" key="3">
    <source>
        <dbReference type="Proteomes" id="UP001169242"/>
    </source>
</evidence>
<evidence type="ECO:0000313" key="2">
    <source>
        <dbReference type="EMBL" id="MDA3731193.1"/>
    </source>
</evidence>
<gene>
    <name evidence="2" type="ORF">PBV87_06795</name>
</gene>
<reference evidence="2" key="1">
    <citation type="journal article" date="2023" name="Int. J. Syst. Evol. Microbiol.">
        <title>&lt;i&gt;Holtiella tumoricola&lt;/i&gt; gen. nov. sp. nov., isolated from a human clinical sample.</title>
        <authorList>
            <person name="Allen-Vercoe E."/>
            <person name="Daigneault M.C."/>
            <person name="Vancuren S.J."/>
            <person name="Cochrane K."/>
            <person name="O'Neal L.L."/>
            <person name="Sankaranarayanan K."/>
            <person name="Lawson P.A."/>
        </authorList>
    </citation>
    <scope>NUCLEOTIDE SEQUENCE</scope>
    <source>
        <strain evidence="2">CC70A</strain>
    </source>
</reference>
<accession>A0AA42J0J4</accession>
<organism evidence="2 3">
    <name type="scientific">Holtiella tumoricola</name>
    <dbReference type="NCBI Taxonomy" id="3018743"/>
    <lineage>
        <taxon>Bacteria</taxon>
        <taxon>Bacillati</taxon>
        <taxon>Bacillota</taxon>
        <taxon>Clostridia</taxon>
        <taxon>Lachnospirales</taxon>
        <taxon>Cellulosilyticaceae</taxon>
        <taxon>Holtiella</taxon>
    </lineage>
</organism>
<dbReference type="Gene3D" id="1.10.3210.10">
    <property type="entry name" value="Hypothetical protein af1432"/>
    <property type="match status" value="1"/>
</dbReference>
<feature type="domain" description="HD-CE" evidence="1">
    <location>
        <begin position="37"/>
        <end position="278"/>
    </location>
</feature>
<dbReference type="SUPFAM" id="SSF109604">
    <property type="entry name" value="HD-domain/PDEase-like"/>
    <property type="match status" value="1"/>
</dbReference>
<evidence type="ECO:0000259" key="1">
    <source>
        <dbReference type="Pfam" id="PF24391"/>
    </source>
</evidence>
<dbReference type="Pfam" id="PF24391">
    <property type="entry name" value="HD-CE"/>
    <property type="match status" value="1"/>
</dbReference>
<dbReference type="EMBL" id="JAQIFT010000029">
    <property type="protein sequence ID" value="MDA3731193.1"/>
    <property type="molecule type" value="Genomic_DNA"/>
</dbReference>
<dbReference type="AlphaFoldDB" id="A0AA42J0J4"/>
<comment type="caution">
    <text evidence="2">The sequence shown here is derived from an EMBL/GenBank/DDBJ whole genome shotgun (WGS) entry which is preliminary data.</text>
</comment>
<keyword evidence="3" id="KW-1185">Reference proteome</keyword>
<protein>
    <recommendedName>
        <fullName evidence="1">HD-CE domain-containing protein</fullName>
    </recommendedName>
</protein>
<sequence length="349" mass="41601">MEKYFRDKRFKELYISSINNCKEHLKEVIQCNSPLYNFTDHSLTHSQRIESRIISLYKELFEGSNADVYLNDAEIYILIMSIYLHDIGMELMNEDRLLKLFEIRSYKNKFTQSLVDKITIEEIKEAKTNSEDFYNFIRKNHHIISALWIMRSQEKKEFALPILDGYANFIAQICFAHNEDVEVLGEVYYSKTSYHDNTIELKVLSYLLRIGDALDGDRSRVNIQVQNIKDIPVISRIHWYRHYFTKSIFCQDRNISIVFEFPENECLEDELETYFIDNTKKWLEVNIDDLMRRKILESSIRNKYLKYTVQVEELEYGFITSIDEEARCRIKEEIVGNKSASIVVKKKIM</sequence>
<dbReference type="InterPro" id="IPR056471">
    <property type="entry name" value="HD-CE"/>
</dbReference>
<proteinExistence type="predicted"/>
<dbReference type="Proteomes" id="UP001169242">
    <property type="component" value="Unassembled WGS sequence"/>
</dbReference>
<dbReference type="RefSeq" id="WP_271011615.1">
    <property type="nucleotide sequence ID" value="NZ_JAQIFT010000029.1"/>
</dbReference>
<name>A0AA42J0J4_9FIRM</name>